<evidence type="ECO:0000313" key="2">
    <source>
        <dbReference type="EMBL" id="EUA14102.1"/>
    </source>
</evidence>
<feature type="compositionally biased region" description="Basic and acidic residues" evidence="1">
    <location>
        <begin position="1"/>
        <end position="14"/>
    </location>
</feature>
<feature type="non-terminal residue" evidence="2">
    <location>
        <position position="68"/>
    </location>
</feature>
<dbReference type="EMBL" id="JAOB01000081">
    <property type="protein sequence ID" value="EUA14102.1"/>
    <property type="molecule type" value="Genomic_DNA"/>
</dbReference>
<protein>
    <submittedName>
        <fullName evidence="2">Uracil-DNA glycosylase domain protein</fullName>
        <ecNumber evidence="2">3.2.2.27</ecNumber>
    </submittedName>
</protein>
<dbReference type="GO" id="GO:0004844">
    <property type="term" value="F:uracil DNA N-glycosylase activity"/>
    <property type="evidence" value="ECO:0007669"/>
    <property type="project" value="UniProtKB-EC"/>
</dbReference>
<dbReference type="AlphaFoldDB" id="X7Z3Q5"/>
<keyword evidence="2" id="KW-0326">Glycosidase</keyword>
<keyword evidence="2" id="KW-0378">Hydrolase</keyword>
<name>X7Z3Q5_MYCXE</name>
<proteinExistence type="predicted"/>
<feature type="region of interest" description="Disordered" evidence="1">
    <location>
        <begin position="1"/>
        <end position="28"/>
    </location>
</feature>
<gene>
    <name evidence="2" type="primary">ung</name>
    <name evidence="2" type="ORF">I553_7224</name>
</gene>
<reference evidence="2" key="1">
    <citation type="submission" date="2014-01" db="EMBL/GenBank/DDBJ databases">
        <authorList>
            <person name="Brown-Elliot B."/>
            <person name="Wallace R."/>
            <person name="Lenaerts A."/>
            <person name="Ordway D."/>
            <person name="DeGroote M.A."/>
            <person name="Parker T."/>
            <person name="Sizemore C."/>
            <person name="Tallon L.J."/>
            <person name="Sadzewicz L.K."/>
            <person name="Sengamalay N."/>
            <person name="Fraser C.M."/>
            <person name="Hine E."/>
            <person name="Shefchek K.A."/>
            <person name="Das S.P."/>
            <person name="Tettelin H."/>
        </authorList>
    </citation>
    <scope>NUCLEOTIDE SEQUENCE [LARGE SCALE GENOMIC DNA]</scope>
    <source>
        <strain evidence="2">4042</strain>
    </source>
</reference>
<organism evidence="2">
    <name type="scientific">Mycobacterium xenopi 4042</name>
    <dbReference type="NCBI Taxonomy" id="1299334"/>
    <lineage>
        <taxon>Bacteria</taxon>
        <taxon>Bacillati</taxon>
        <taxon>Actinomycetota</taxon>
        <taxon>Actinomycetes</taxon>
        <taxon>Mycobacteriales</taxon>
        <taxon>Mycobacteriaceae</taxon>
        <taxon>Mycobacterium</taxon>
    </lineage>
</organism>
<evidence type="ECO:0000256" key="1">
    <source>
        <dbReference type="SAM" id="MobiDB-lite"/>
    </source>
</evidence>
<comment type="caution">
    <text evidence="2">The sequence shown here is derived from an EMBL/GenBank/DDBJ whole genome shotgun (WGS) entry which is preliminary data.</text>
</comment>
<accession>X7Z3Q5</accession>
<dbReference type="EC" id="3.2.2.27" evidence="2"/>
<sequence>MTARPLHELVEDGGPRAGAGGRTGRRDGAIPASELAAGRRYLPSGPNVLRAFTFPFEQVRVLIVDRIR</sequence>